<proteinExistence type="inferred from homology"/>
<name>A0A939IYF7_9HYPH</name>
<evidence type="ECO:0000256" key="2">
    <source>
        <dbReference type="ARBA" id="ARBA00022448"/>
    </source>
</evidence>
<dbReference type="SMART" id="SM00382">
    <property type="entry name" value="AAA"/>
    <property type="match status" value="1"/>
</dbReference>
<evidence type="ECO:0000256" key="1">
    <source>
        <dbReference type="ARBA" id="ARBA00005417"/>
    </source>
</evidence>
<dbReference type="RefSeq" id="WP_207138332.1">
    <property type="nucleotide sequence ID" value="NZ_JAEKJZ010000001.1"/>
</dbReference>
<dbReference type="Pfam" id="PF00005">
    <property type="entry name" value="ABC_tran"/>
    <property type="match status" value="1"/>
</dbReference>
<dbReference type="InterPro" id="IPR017871">
    <property type="entry name" value="ABC_transporter-like_CS"/>
</dbReference>
<dbReference type="Gene3D" id="3.40.50.300">
    <property type="entry name" value="P-loop containing nucleotide triphosphate hydrolases"/>
    <property type="match status" value="1"/>
</dbReference>
<dbReference type="PANTHER" id="PTHR45772">
    <property type="entry name" value="CONSERVED COMPONENT OF ABC TRANSPORTER FOR NATURAL AMINO ACIDS-RELATED"/>
    <property type="match status" value="1"/>
</dbReference>
<reference evidence="6" key="1">
    <citation type="submission" date="2020-12" db="EMBL/GenBank/DDBJ databases">
        <title>Oil enriched cultivation method for isolating marine PHA-producing bacteria.</title>
        <authorList>
            <person name="Zheng W."/>
            <person name="Yu S."/>
            <person name="Huang Y."/>
        </authorList>
    </citation>
    <scope>NUCLEOTIDE SEQUENCE</scope>
    <source>
        <strain evidence="6">SY-2-12</strain>
    </source>
</reference>
<dbReference type="InterPro" id="IPR051120">
    <property type="entry name" value="ABC_AA/LPS_Transport"/>
</dbReference>
<dbReference type="PANTHER" id="PTHR45772:SF9">
    <property type="entry name" value="CONSERVED COMPONENT OF ABC TRANSPORTER FOR NATURAL AMINO ACIDS"/>
    <property type="match status" value="1"/>
</dbReference>
<dbReference type="InterPro" id="IPR003593">
    <property type="entry name" value="AAA+_ATPase"/>
</dbReference>
<evidence type="ECO:0000313" key="7">
    <source>
        <dbReference type="Proteomes" id="UP000664096"/>
    </source>
</evidence>
<dbReference type="InterPro" id="IPR032823">
    <property type="entry name" value="BCA_ABC_TP_C"/>
</dbReference>
<comment type="similarity">
    <text evidence="1">Belongs to the ABC transporter superfamily.</text>
</comment>
<dbReference type="Proteomes" id="UP000664096">
    <property type="component" value="Unassembled WGS sequence"/>
</dbReference>
<organism evidence="6 7">
    <name type="scientific">Roseibium aggregatum</name>
    <dbReference type="NCBI Taxonomy" id="187304"/>
    <lineage>
        <taxon>Bacteria</taxon>
        <taxon>Pseudomonadati</taxon>
        <taxon>Pseudomonadota</taxon>
        <taxon>Alphaproteobacteria</taxon>
        <taxon>Hyphomicrobiales</taxon>
        <taxon>Stappiaceae</taxon>
        <taxon>Roseibium</taxon>
    </lineage>
</organism>
<evidence type="ECO:0000313" key="6">
    <source>
        <dbReference type="EMBL" id="MBN9668921.1"/>
    </source>
</evidence>
<dbReference type="AlphaFoldDB" id="A0A939IYF7"/>
<evidence type="ECO:0000256" key="3">
    <source>
        <dbReference type="ARBA" id="ARBA00022741"/>
    </source>
</evidence>
<dbReference type="InterPro" id="IPR027417">
    <property type="entry name" value="P-loop_NTPase"/>
</dbReference>
<dbReference type="GO" id="GO:0005886">
    <property type="term" value="C:plasma membrane"/>
    <property type="evidence" value="ECO:0007669"/>
    <property type="project" value="TreeGrafter"/>
</dbReference>
<evidence type="ECO:0000259" key="5">
    <source>
        <dbReference type="PROSITE" id="PS50893"/>
    </source>
</evidence>
<feature type="domain" description="ABC transporter" evidence="5">
    <location>
        <begin position="2"/>
        <end position="250"/>
    </location>
</feature>
<dbReference type="EMBL" id="JAEKJZ010000001">
    <property type="protein sequence ID" value="MBN9668921.1"/>
    <property type="molecule type" value="Genomic_DNA"/>
</dbReference>
<dbReference type="InterPro" id="IPR003439">
    <property type="entry name" value="ABC_transporter-like_ATP-bd"/>
</dbReference>
<comment type="caution">
    <text evidence="6">The sequence shown here is derived from an EMBL/GenBank/DDBJ whole genome shotgun (WGS) entry which is preliminary data.</text>
</comment>
<evidence type="ECO:0000256" key="4">
    <source>
        <dbReference type="ARBA" id="ARBA00022840"/>
    </source>
</evidence>
<dbReference type="Pfam" id="PF12399">
    <property type="entry name" value="BCA_ABC_TP_C"/>
    <property type="match status" value="1"/>
</dbReference>
<dbReference type="FunFam" id="3.40.50.300:FF:000421">
    <property type="entry name" value="Branched-chain amino acid ABC transporter ATP-binding protein"/>
    <property type="match status" value="1"/>
</dbReference>
<accession>A0A939IYF7</accession>
<protein>
    <submittedName>
        <fullName evidence="6">ABC transporter ATP-binding protein</fullName>
    </submittedName>
</protein>
<keyword evidence="4 6" id="KW-0067">ATP-binding</keyword>
<dbReference type="GO" id="GO:0016887">
    <property type="term" value="F:ATP hydrolysis activity"/>
    <property type="evidence" value="ECO:0007669"/>
    <property type="project" value="InterPro"/>
</dbReference>
<dbReference type="GO" id="GO:0005524">
    <property type="term" value="F:ATP binding"/>
    <property type="evidence" value="ECO:0007669"/>
    <property type="project" value="UniProtKB-KW"/>
</dbReference>
<sequence>MLELDGLVMNFDGFRAVDGCSFRVGEGSITGLIGPNGAGKTTLFNLIAGALQPTSGTIRFLGEDVTALASHQLFHKGLVRTFQIPHEFHKLTVLENLMMVPPSQPGENLLANWFSWRRVSSVETEVERKAYETLGFLELTHVAHERAGNLSGGQKKLLELGRTMMTDARLVLLDEPAAGVNRTLLRKLETKIEILNRERGYTFILIEHDMEMIEKLCDPVICMAEGKVLIEGDFHAVRSNPQVLEAYLGETAGGAA</sequence>
<dbReference type="PROSITE" id="PS50893">
    <property type="entry name" value="ABC_TRANSPORTER_2"/>
    <property type="match status" value="1"/>
</dbReference>
<dbReference type="SUPFAM" id="SSF52540">
    <property type="entry name" value="P-loop containing nucleoside triphosphate hydrolases"/>
    <property type="match status" value="1"/>
</dbReference>
<keyword evidence="2" id="KW-0813">Transport</keyword>
<keyword evidence="3" id="KW-0547">Nucleotide-binding</keyword>
<gene>
    <name evidence="6" type="ORF">JF539_01145</name>
</gene>
<dbReference type="PROSITE" id="PS00211">
    <property type="entry name" value="ABC_TRANSPORTER_1"/>
    <property type="match status" value="1"/>
</dbReference>
<dbReference type="CDD" id="cd03219">
    <property type="entry name" value="ABC_Mj1267_LivG_branched"/>
    <property type="match status" value="1"/>
</dbReference>